<name>A0A7W7VGR2_9PSEU</name>
<evidence type="ECO:0000313" key="3">
    <source>
        <dbReference type="Proteomes" id="UP000520767"/>
    </source>
</evidence>
<evidence type="ECO:0000313" key="2">
    <source>
        <dbReference type="EMBL" id="MBB4909613.1"/>
    </source>
</evidence>
<sequence>MATATMFTRHSTAVRTATGTHSEPSPSTAAAMVGEKPPMANPICVPIAMPDRRTRAVNISP</sequence>
<keyword evidence="3" id="KW-1185">Reference proteome</keyword>
<reference evidence="2 3" key="1">
    <citation type="submission" date="2020-08" db="EMBL/GenBank/DDBJ databases">
        <title>Genomic Encyclopedia of Type Strains, Phase III (KMG-III): the genomes of soil and plant-associated and newly described type strains.</title>
        <authorList>
            <person name="Whitman W."/>
        </authorList>
    </citation>
    <scope>NUCLEOTIDE SEQUENCE [LARGE SCALE GENOMIC DNA]</scope>
    <source>
        <strain evidence="2 3">CECT 8960</strain>
    </source>
</reference>
<proteinExistence type="predicted"/>
<accession>A0A7W7VGR2</accession>
<organism evidence="2 3">
    <name type="scientific">Actinophytocola algeriensis</name>
    <dbReference type="NCBI Taxonomy" id="1768010"/>
    <lineage>
        <taxon>Bacteria</taxon>
        <taxon>Bacillati</taxon>
        <taxon>Actinomycetota</taxon>
        <taxon>Actinomycetes</taxon>
        <taxon>Pseudonocardiales</taxon>
        <taxon>Pseudonocardiaceae</taxon>
    </lineage>
</organism>
<dbReference type="Proteomes" id="UP000520767">
    <property type="component" value="Unassembled WGS sequence"/>
</dbReference>
<dbReference type="AlphaFoldDB" id="A0A7W7VGR2"/>
<dbReference type="EMBL" id="JACHJQ010000006">
    <property type="protein sequence ID" value="MBB4909613.1"/>
    <property type="molecule type" value="Genomic_DNA"/>
</dbReference>
<protein>
    <submittedName>
        <fullName evidence="2">Uncharacterized protein</fullName>
    </submittedName>
</protein>
<comment type="caution">
    <text evidence="2">The sequence shown here is derived from an EMBL/GenBank/DDBJ whole genome shotgun (WGS) entry which is preliminary data.</text>
</comment>
<evidence type="ECO:0000256" key="1">
    <source>
        <dbReference type="SAM" id="MobiDB-lite"/>
    </source>
</evidence>
<gene>
    <name evidence="2" type="ORF">FHR82_005871</name>
</gene>
<feature type="region of interest" description="Disordered" evidence="1">
    <location>
        <begin position="1"/>
        <end position="37"/>
    </location>
</feature>
<feature type="compositionally biased region" description="Polar residues" evidence="1">
    <location>
        <begin position="1"/>
        <end position="28"/>
    </location>
</feature>